<evidence type="ECO:0000313" key="1">
    <source>
        <dbReference type="EMBL" id="HJD96875.1"/>
    </source>
</evidence>
<dbReference type="EMBL" id="DYZA01000080">
    <property type="protein sequence ID" value="HJD96875.1"/>
    <property type="molecule type" value="Genomic_DNA"/>
</dbReference>
<organism evidence="1 2">
    <name type="scientific">Mailhella massiliensis</name>
    <dbReference type="NCBI Taxonomy" id="1903261"/>
    <lineage>
        <taxon>Bacteria</taxon>
        <taxon>Pseudomonadati</taxon>
        <taxon>Thermodesulfobacteriota</taxon>
        <taxon>Desulfovibrionia</taxon>
        <taxon>Desulfovibrionales</taxon>
        <taxon>Desulfovibrionaceae</taxon>
        <taxon>Mailhella</taxon>
    </lineage>
</organism>
<dbReference type="AlphaFoldDB" id="A0A921DQT3"/>
<gene>
    <name evidence="1" type="ORF">K8W16_04430</name>
</gene>
<dbReference type="Proteomes" id="UP000698963">
    <property type="component" value="Unassembled WGS sequence"/>
</dbReference>
<name>A0A921DQT3_9BACT</name>
<accession>A0A921DQT3</accession>
<reference evidence="1" key="2">
    <citation type="submission" date="2021-09" db="EMBL/GenBank/DDBJ databases">
        <authorList>
            <person name="Gilroy R."/>
        </authorList>
    </citation>
    <scope>NUCLEOTIDE SEQUENCE</scope>
    <source>
        <strain evidence="1">ChiGjej2B2-19336</strain>
    </source>
</reference>
<proteinExistence type="predicted"/>
<evidence type="ECO:0000313" key="2">
    <source>
        <dbReference type="Proteomes" id="UP000698963"/>
    </source>
</evidence>
<protein>
    <submittedName>
        <fullName evidence="1">Uncharacterized protein</fullName>
    </submittedName>
</protein>
<sequence length="91" mass="10518">MNTEISIWDNDAGRIRAIEANLYRAMRTLGLKGVVKIISEPPLLSRENLLDRVPVLEIMDQYWSLTPQTIITEEQCRTLLAFLYNIPTEKN</sequence>
<comment type="caution">
    <text evidence="1">The sequence shown here is derived from an EMBL/GenBank/DDBJ whole genome shotgun (WGS) entry which is preliminary data.</text>
</comment>
<dbReference type="RefSeq" id="WP_304121476.1">
    <property type="nucleotide sequence ID" value="NZ_DYZA01000080.1"/>
</dbReference>
<reference evidence="1" key="1">
    <citation type="journal article" date="2021" name="PeerJ">
        <title>Extensive microbial diversity within the chicken gut microbiome revealed by metagenomics and culture.</title>
        <authorList>
            <person name="Gilroy R."/>
            <person name="Ravi A."/>
            <person name="Getino M."/>
            <person name="Pursley I."/>
            <person name="Horton D.L."/>
            <person name="Alikhan N.F."/>
            <person name="Baker D."/>
            <person name="Gharbi K."/>
            <person name="Hall N."/>
            <person name="Watson M."/>
            <person name="Adriaenssens E.M."/>
            <person name="Foster-Nyarko E."/>
            <person name="Jarju S."/>
            <person name="Secka A."/>
            <person name="Antonio M."/>
            <person name="Oren A."/>
            <person name="Chaudhuri R.R."/>
            <person name="La Ragione R."/>
            <person name="Hildebrand F."/>
            <person name="Pallen M.J."/>
        </authorList>
    </citation>
    <scope>NUCLEOTIDE SEQUENCE</scope>
    <source>
        <strain evidence="1">ChiGjej2B2-19336</strain>
    </source>
</reference>